<organism evidence="2 3">
    <name type="scientific">Amantichitinum ursilacus</name>
    <dbReference type="NCBI Taxonomy" id="857265"/>
    <lineage>
        <taxon>Bacteria</taxon>
        <taxon>Pseudomonadati</taxon>
        <taxon>Pseudomonadota</taxon>
        <taxon>Betaproteobacteria</taxon>
        <taxon>Neisseriales</taxon>
        <taxon>Chitinibacteraceae</taxon>
        <taxon>Amantichitinum</taxon>
    </lineage>
</organism>
<dbReference type="PATRIC" id="fig|857265.3.peg.1175"/>
<keyword evidence="3" id="KW-1185">Reference proteome</keyword>
<accession>A0A0N1JT99</accession>
<evidence type="ECO:0000259" key="1">
    <source>
        <dbReference type="PROSITE" id="PS50206"/>
    </source>
</evidence>
<comment type="caution">
    <text evidence="2">The sequence shown here is derived from an EMBL/GenBank/DDBJ whole genome shotgun (WGS) entry which is preliminary data.</text>
</comment>
<dbReference type="RefSeq" id="WP_053936830.1">
    <property type="nucleotide sequence ID" value="NZ_LAQT01000003.1"/>
</dbReference>
<dbReference type="STRING" id="857265.WG78_05735"/>
<sequence length="154" mass="16853">MSQIHPQIQAILDRARQRAADNNLPYAGALTPPEAQQVLLGMPEAKLVDVRTQAEWQFVGTVPNAVQLEWKRFPGMTPNPEFIGQLQSVADPDATLLFMCRSGARSHDAATAAAAEGYAESYNVLEGFEGDKDGSQHRGSVNGWQGHRLPWVQS</sequence>
<dbReference type="OrthoDB" id="9815890at2"/>
<name>A0A0N1JT99_9NEIS</name>
<dbReference type="InterPro" id="IPR052367">
    <property type="entry name" value="Thiosulfate_ST/Rhodanese-like"/>
</dbReference>
<dbReference type="InterPro" id="IPR036873">
    <property type="entry name" value="Rhodanese-like_dom_sf"/>
</dbReference>
<feature type="domain" description="Rhodanese" evidence="1">
    <location>
        <begin position="41"/>
        <end position="153"/>
    </location>
</feature>
<dbReference type="SMART" id="SM00450">
    <property type="entry name" value="RHOD"/>
    <property type="match status" value="1"/>
</dbReference>
<dbReference type="Gene3D" id="3.40.250.10">
    <property type="entry name" value="Rhodanese-like domain"/>
    <property type="match status" value="1"/>
</dbReference>
<gene>
    <name evidence="2" type="ORF">WG78_05735</name>
</gene>
<dbReference type="CDD" id="cd01522">
    <property type="entry name" value="RHOD_1"/>
    <property type="match status" value="1"/>
</dbReference>
<protein>
    <submittedName>
        <fullName evidence="2">Molybdopterin biosynthesis protein MoeB</fullName>
    </submittedName>
</protein>
<dbReference type="PANTHER" id="PTHR45431">
    <property type="entry name" value="RHODANESE-LIKE DOMAIN-CONTAINING PROTEIN 15, CHLOROPLASTIC"/>
    <property type="match status" value="1"/>
</dbReference>
<dbReference type="Pfam" id="PF00581">
    <property type="entry name" value="Rhodanese"/>
    <property type="match status" value="1"/>
</dbReference>
<dbReference type="Proteomes" id="UP000037939">
    <property type="component" value="Unassembled WGS sequence"/>
</dbReference>
<dbReference type="InterPro" id="IPR001763">
    <property type="entry name" value="Rhodanese-like_dom"/>
</dbReference>
<proteinExistence type="predicted"/>
<dbReference type="SUPFAM" id="SSF52821">
    <property type="entry name" value="Rhodanese/Cell cycle control phosphatase"/>
    <property type="match status" value="1"/>
</dbReference>
<dbReference type="EMBL" id="LAQT01000003">
    <property type="protein sequence ID" value="KPC54126.1"/>
    <property type="molecule type" value="Genomic_DNA"/>
</dbReference>
<evidence type="ECO:0000313" key="2">
    <source>
        <dbReference type="EMBL" id="KPC54126.1"/>
    </source>
</evidence>
<reference evidence="2 3" key="1">
    <citation type="submission" date="2015-07" db="EMBL/GenBank/DDBJ databases">
        <title>Draft genome sequence of the Amantichitinum ursilacus IGB-41, a new chitin-degrading bacterium.</title>
        <authorList>
            <person name="Kirstahler P."/>
            <person name="Guenther M."/>
            <person name="Grumaz C."/>
            <person name="Rupp S."/>
            <person name="Zibek S."/>
            <person name="Sohn K."/>
        </authorList>
    </citation>
    <scope>NUCLEOTIDE SEQUENCE [LARGE SCALE GENOMIC DNA]</scope>
    <source>
        <strain evidence="2 3">IGB-41</strain>
    </source>
</reference>
<dbReference type="AlphaFoldDB" id="A0A0N1JT99"/>
<evidence type="ECO:0000313" key="3">
    <source>
        <dbReference type="Proteomes" id="UP000037939"/>
    </source>
</evidence>
<dbReference type="PANTHER" id="PTHR45431:SF3">
    <property type="entry name" value="RHODANESE-LIKE DOMAIN-CONTAINING PROTEIN 15, CHLOROPLASTIC"/>
    <property type="match status" value="1"/>
</dbReference>
<dbReference type="PROSITE" id="PS50206">
    <property type="entry name" value="RHODANESE_3"/>
    <property type="match status" value="1"/>
</dbReference>